<organism evidence="11 12">
    <name type="scientific">Anaerobranca californiensis DSM 14826</name>
    <dbReference type="NCBI Taxonomy" id="1120989"/>
    <lineage>
        <taxon>Bacteria</taxon>
        <taxon>Bacillati</taxon>
        <taxon>Bacillota</taxon>
        <taxon>Clostridia</taxon>
        <taxon>Eubacteriales</taxon>
        <taxon>Proteinivoracaceae</taxon>
        <taxon>Anaerobranca</taxon>
    </lineage>
</organism>
<dbReference type="PANTHER" id="PTHR35091:SF2">
    <property type="entry name" value="FLAGELLAR PROTEIN FLIL"/>
    <property type="match status" value="1"/>
</dbReference>
<dbReference type="RefSeq" id="WP_072905348.1">
    <property type="nucleotide sequence ID" value="NZ_FRAI01000005.1"/>
</dbReference>
<dbReference type="Pfam" id="PF03748">
    <property type="entry name" value="FliL"/>
    <property type="match status" value="1"/>
</dbReference>
<evidence type="ECO:0000256" key="9">
    <source>
        <dbReference type="ARBA" id="ARBA00023136"/>
    </source>
</evidence>
<keyword evidence="11" id="KW-0966">Cell projection</keyword>
<evidence type="ECO:0000256" key="5">
    <source>
        <dbReference type="ARBA" id="ARBA00022500"/>
    </source>
</evidence>
<keyword evidence="8 10" id="KW-1133">Transmembrane helix</keyword>
<evidence type="ECO:0000256" key="3">
    <source>
        <dbReference type="ARBA" id="ARBA00008281"/>
    </source>
</evidence>
<proteinExistence type="inferred from homology"/>
<dbReference type="AlphaFoldDB" id="A0A1M6KIF0"/>
<comment type="subcellular location">
    <subcellularLocation>
        <location evidence="2">Cell membrane</location>
        <topology evidence="2">Single-pass membrane protein</topology>
    </subcellularLocation>
</comment>
<name>A0A1M6KIF0_9FIRM</name>
<evidence type="ECO:0000256" key="4">
    <source>
        <dbReference type="ARBA" id="ARBA00022475"/>
    </source>
</evidence>
<evidence type="ECO:0000313" key="11">
    <source>
        <dbReference type="EMBL" id="SHJ58723.1"/>
    </source>
</evidence>
<dbReference type="GO" id="GO:0005886">
    <property type="term" value="C:plasma membrane"/>
    <property type="evidence" value="ECO:0007669"/>
    <property type="project" value="UniProtKB-SubCell"/>
</dbReference>
<keyword evidence="12" id="KW-1185">Reference proteome</keyword>
<comment type="function">
    <text evidence="1 10">Controls the rotational direction of flagella during chemotaxis.</text>
</comment>
<keyword evidence="6 10" id="KW-0812">Transmembrane</keyword>
<keyword evidence="11" id="KW-0969">Cilium</keyword>
<comment type="similarity">
    <text evidence="3 10">Belongs to the FliL family.</text>
</comment>
<evidence type="ECO:0000313" key="12">
    <source>
        <dbReference type="Proteomes" id="UP000243547"/>
    </source>
</evidence>
<evidence type="ECO:0000256" key="6">
    <source>
        <dbReference type="ARBA" id="ARBA00022692"/>
    </source>
</evidence>
<keyword evidence="4 10" id="KW-1003">Cell membrane</keyword>
<gene>
    <name evidence="11" type="ORF">SAMN02745227_00132</name>
</gene>
<keyword evidence="9 10" id="KW-0472">Membrane</keyword>
<evidence type="ECO:0000256" key="7">
    <source>
        <dbReference type="ARBA" id="ARBA00022779"/>
    </source>
</evidence>
<evidence type="ECO:0000256" key="1">
    <source>
        <dbReference type="ARBA" id="ARBA00002254"/>
    </source>
</evidence>
<sequence length="153" mass="17622">MEKEYTLFNLSFLIIVGLILIVLSASISYIVATRLVLPKNNGEVPKDDDIVDFTGITYNLGTFTTDLRDTNRTRIIKVDIYIELEDKKALQQIEERKIQLQDKIITILRSKSAEELKGNEGKQMLSDEIKIGLEKFLSYKIINVYFNEFIIAQ</sequence>
<dbReference type="GO" id="GO:0006935">
    <property type="term" value="P:chemotaxis"/>
    <property type="evidence" value="ECO:0007669"/>
    <property type="project" value="UniProtKB-KW"/>
</dbReference>
<dbReference type="GO" id="GO:0009425">
    <property type="term" value="C:bacterial-type flagellum basal body"/>
    <property type="evidence" value="ECO:0007669"/>
    <property type="project" value="InterPro"/>
</dbReference>
<accession>A0A1M6KIF0</accession>
<dbReference type="OrthoDB" id="166089at2"/>
<evidence type="ECO:0000256" key="2">
    <source>
        <dbReference type="ARBA" id="ARBA00004162"/>
    </source>
</evidence>
<dbReference type="PANTHER" id="PTHR35091">
    <property type="entry name" value="FLAGELLAR PROTEIN FLIL"/>
    <property type="match status" value="1"/>
</dbReference>
<dbReference type="STRING" id="1120989.SAMN02745227_00132"/>
<keyword evidence="11" id="KW-0282">Flagellum</keyword>
<feature type="transmembrane region" description="Helical" evidence="10">
    <location>
        <begin position="12"/>
        <end position="32"/>
    </location>
</feature>
<dbReference type="GO" id="GO:0071978">
    <property type="term" value="P:bacterial-type flagellum-dependent swarming motility"/>
    <property type="evidence" value="ECO:0007669"/>
    <property type="project" value="TreeGrafter"/>
</dbReference>
<evidence type="ECO:0000256" key="8">
    <source>
        <dbReference type="ARBA" id="ARBA00022989"/>
    </source>
</evidence>
<keyword evidence="5 10" id="KW-0145">Chemotaxis</keyword>
<dbReference type="InterPro" id="IPR005503">
    <property type="entry name" value="FliL"/>
</dbReference>
<reference evidence="12" key="1">
    <citation type="submission" date="2016-11" db="EMBL/GenBank/DDBJ databases">
        <authorList>
            <person name="Varghese N."/>
            <person name="Submissions S."/>
        </authorList>
    </citation>
    <scope>NUCLEOTIDE SEQUENCE [LARGE SCALE GENOMIC DNA]</scope>
    <source>
        <strain evidence="12">DSM 14826</strain>
    </source>
</reference>
<protein>
    <recommendedName>
        <fullName evidence="10">Flagellar protein FliL</fullName>
    </recommendedName>
</protein>
<dbReference type="EMBL" id="FRAI01000005">
    <property type="protein sequence ID" value="SHJ58723.1"/>
    <property type="molecule type" value="Genomic_DNA"/>
</dbReference>
<evidence type="ECO:0000256" key="10">
    <source>
        <dbReference type="RuleBase" id="RU364125"/>
    </source>
</evidence>
<dbReference type="Proteomes" id="UP000243547">
    <property type="component" value="Unassembled WGS sequence"/>
</dbReference>
<keyword evidence="7 10" id="KW-0283">Flagellar rotation</keyword>